<evidence type="ECO:0000256" key="3">
    <source>
        <dbReference type="ARBA" id="ARBA00023125"/>
    </source>
</evidence>
<dbReference type="PANTHER" id="PTHR48111:SF73">
    <property type="entry name" value="ALKALINE PHOSPHATASE SYNTHESIS TRANSCRIPTIONAL REGULATORY PROTEIN PHOP"/>
    <property type="match status" value="1"/>
</dbReference>
<evidence type="ECO:0000313" key="11">
    <source>
        <dbReference type="Proteomes" id="UP000280696"/>
    </source>
</evidence>
<dbReference type="SUPFAM" id="SSF52172">
    <property type="entry name" value="CheY-like"/>
    <property type="match status" value="1"/>
</dbReference>
<evidence type="ECO:0000256" key="1">
    <source>
        <dbReference type="ARBA" id="ARBA00018672"/>
    </source>
</evidence>
<sequence length="228" mass="26175">MTDKHILIIEDDRALNDGITFALEREGYTVHSAYSLARAEKCLRQKMHLILLDINLPDGDGREFLKNVLSGQAVPVLLLTARDSEADMVKGFLAGCDDYITKPFSMPVLLMKIAAVLKRSKGVSGQLYVNGDLLYDFEKKSLTRQGVRVELTALECRLLEFFLQNRGIVLTREMLLERIWDADERFVEDKTLNVTIRRLRLKVEDNPEQPEHIRTVFGMGYKWEDKQS</sequence>
<dbReference type="AlphaFoldDB" id="A0A3A9ARS5"/>
<comment type="function">
    <text evidence="5">May play the central regulatory role in sporulation. It may be an element of the effector pathway responsible for the activation of sporulation genes in response to nutritional stress. Spo0A may act in concert with spo0H (a sigma factor) to control the expression of some genes that are critical to the sporulation process.</text>
</comment>
<dbReference type="InterPro" id="IPR036388">
    <property type="entry name" value="WH-like_DNA-bd_sf"/>
</dbReference>
<dbReference type="Pfam" id="PF00072">
    <property type="entry name" value="Response_reg"/>
    <property type="match status" value="1"/>
</dbReference>
<dbReference type="Pfam" id="PF00486">
    <property type="entry name" value="Trans_reg_C"/>
    <property type="match status" value="1"/>
</dbReference>
<dbReference type="SMART" id="SM00448">
    <property type="entry name" value="REC"/>
    <property type="match status" value="1"/>
</dbReference>
<dbReference type="Gene3D" id="6.10.250.690">
    <property type="match status" value="1"/>
</dbReference>
<dbReference type="PROSITE" id="PS50110">
    <property type="entry name" value="RESPONSE_REGULATORY"/>
    <property type="match status" value="1"/>
</dbReference>
<dbReference type="GO" id="GO:0005829">
    <property type="term" value="C:cytosol"/>
    <property type="evidence" value="ECO:0007669"/>
    <property type="project" value="TreeGrafter"/>
</dbReference>
<dbReference type="RefSeq" id="WP_120465753.1">
    <property type="nucleotide sequence ID" value="NZ_RAYQ01000001.1"/>
</dbReference>
<feature type="DNA-binding region" description="OmpR/PhoB-type" evidence="7">
    <location>
        <begin position="125"/>
        <end position="225"/>
    </location>
</feature>
<keyword evidence="6" id="KW-0597">Phosphoprotein</keyword>
<dbReference type="Gene3D" id="1.10.10.10">
    <property type="entry name" value="Winged helix-like DNA-binding domain superfamily/Winged helix DNA-binding domain"/>
    <property type="match status" value="1"/>
</dbReference>
<dbReference type="GO" id="GO:0006355">
    <property type="term" value="P:regulation of DNA-templated transcription"/>
    <property type="evidence" value="ECO:0007669"/>
    <property type="project" value="InterPro"/>
</dbReference>
<accession>A0A3A9ARS5</accession>
<keyword evidence="3 7" id="KW-0238">DNA-binding</keyword>
<dbReference type="SMART" id="SM00862">
    <property type="entry name" value="Trans_reg_C"/>
    <property type="match status" value="1"/>
</dbReference>
<evidence type="ECO:0000259" key="9">
    <source>
        <dbReference type="PROSITE" id="PS51755"/>
    </source>
</evidence>
<evidence type="ECO:0000256" key="7">
    <source>
        <dbReference type="PROSITE-ProRule" id="PRU01091"/>
    </source>
</evidence>
<dbReference type="CDD" id="cd00383">
    <property type="entry name" value="trans_reg_C"/>
    <property type="match status" value="1"/>
</dbReference>
<dbReference type="Gene3D" id="3.40.50.2300">
    <property type="match status" value="1"/>
</dbReference>
<dbReference type="Proteomes" id="UP000280696">
    <property type="component" value="Unassembled WGS sequence"/>
</dbReference>
<dbReference type="PANTHER" id="PTHR48111">
    <property type="entry name" value="REGULATOR OF RPOS"/>
    <property type="match status" value="1"/>
</dbReference>
<dbReference type="InterPro" id="IPR039420">
    <property type="entry name" value="WalR-like"/>
</dbReference>
<evidence type="ECO:0000256" key="5">
    <source>
        <dbReference type="ARBA" id="ARBA00024867"/>
    </source>
</evidence>
<dbReference type="InterPro" id="IPR011006">
    <property type="entry name" value="CheY-like_superfamily"/>
</dbReference>
<comment type="caution">
    <text evidence="10">The sequence shown here is derived from an EMBL/GenBank/DDBJ whole genome shotgun (WGS) entry which is preliminary data.</text>
</comment>
<feature type="modified residue" description="4-aspartylphosphate" evidence="6">
    <location>
        <position position="53"/>
    </location>
</feature>
<keyword evidence="11" id="KW-1185">Reference proteome</keyword>
<protein>
    <recommendedName>
        <fullName evidence="1">Stage 0 sporulation protein A homolog</fullName>
    </recommendedName>
</protein>
<feature type="domain" description="OmpR/PhoB-type" evidence="9">
    <location>
        <begin position="125"/>
        <end position="225"/>
    </location>
</feature>
<dbReference type="EMBL" id="RAYQ01000001">
    <property type="protein sequence ID" value="RKI94088.1"/>
    <property type="molecule type" value="Genomic_DNA"/>
</dbReference>
<dbReference type="PROSITE" id="PS51755">
    <property type="entry name" value="OMPR_PHOB"/>
    <property type="match status" value="1"/>
</dbReference>
<evidence type="ECO:0000256" key="2">
    <source>
        <dbReference type="ARBA" id="ARBA00023015"/>
    </source>
</evidence>
<keyword evidence="4" id="KW-0804">Transcription</keyword>
<proteinExistence type="predicted"/>
<dbReference type="OrthoDB" id="9803564at2"/>
<dbReference type="CDD" id="cd17574">
    <property type="entry name" value="REC_OmpR"/>
    <property type="match status" value="1"/>
</dbReference>
<dbReference type="InterPro" id="IPR001867">
    <property type="entry name" value="OmpR/PhoB-type_DNA-bd"/>
</dbReference>
<evidence type="ECO:0000256" key="4">
    <source>
        <dbReference type="ARBA" id="ARBA00023163"/>
    </source>
</evidence>
<dbReference type="GO" id="GO:0000976">
    <property type="term" value="F:transcription cis-regulatory region binding"/>
    <property type="evidence" value="ECO:0007669"/>
    <property type="project" value="TreeGrafter"/>
</dbReference>
<name>A0A3A9ARS5_9FIRM</name>
<dbReference type="GO" id="GO:0000156">
    <property type="term" value="F:phosphorelay response regulator activity"/>
    <property type="evidence" value="ECO:0007669"/>
    <property type="project" value="TreeGrafter"/>
</dbReference>
<organism evidence="10 11">
    <name type="scientific">Parablautia intestinalis</name>
    <dbReference type="NCBI Taxonomy" id="2320100"/>
    <lineage>
        <taxon>Bacteria</taxon>
        <taxon>Bacillati</taxon>
        <taxon>Bacillota</taxon>
        <taxon>Clostridia</taxon>
        <taxon>Lachnospirales</taxon>
        <taxon>Lachnospiraceae</taxon>
        <taxon>Parablautia</taxon>
    </lineage>
</organism>
<evidence type="ECO:0000313" key="10">
    <source>
        <dbReference type="EMBL" id="RKI94088.1"/>
    </source>
</evidence>
<dbReference type="InterPro" id="IPR001789">
    <property type="entry name" value="Sig_transdc_resp-reg_receiver"/>
</dbReference>
<dbReference type="GO" id="GO:0032993">
    <property type="term" value="C:protein-DNA complex"/>
    <property type="evidence" value="ECO:0007669"/>
    <property type="project" value="TreeGrafter"/>
</dbReference>
<gene>
    <name evidence="10" type="ORF">D7V94_00445</name>
</gene>
<evidence type="ECO:0000256" key="6">
    <source>
        <dbReference type="PROSITE-ProRule" id="PRU00169"/>
    </source>
</evidence>
<feature type="domain" description="Response regulatory" evidence="8">
    <location>
        <begin position="5"/>
        <end position="117"/>
    </location>
</feature>
<reference evidence="10 11" key="1">
    <citation type="submission" date="2018-09" db="EMBL/GenBank/DDBJ databases">
        <title>Murine metabolic-syndrome-specific gut microbial biobank.</title>
        <authorList>
            <person name="Liu C."/>
        </authorList>
    </citation>
    <scope>NUCLEOTIDE SEQUENCE [LARGE SCALE GENOMIC DNA]</scope>
    <source>
        <strain evidence="10 11">0.1xD8-82</strain>
    </source>
</reference>
<evidence type="ECO:0000259" key="8">
    <source>
        <dbReference type="PROSITE" id="PS50110"/>
    </source>
</evidence>
<keyword evidence="2" id="KW-0805">Transcription regulation</keyword>